<comment type="caution">
    <text evidence="2">The sequence shown here is derived from an EMBL/GenBank/DDBJ whole genome shotgun (WGS) entry which is preliminary data.</text>
</comment>
<dbReference type="Pfam" id="PF05721">
    <property type="entry name" value="PhyH"/>
    <property type="match status" value="1"/>
</dbReference>
<evidence type="ECO:0000313" key="3">
    <source>
        <dbReference type="Proteomes" id="UP001197247"/>
    </source>
</evidence>
<protein>
    <submittedName>
        <fullName evidence="2">Phytanoyl-CoA dioxygenase family protein</fullName>
    </submittedName>
</protein>
<evidence type="ECO:0000256" key="1">
    <source>
        <dbReference type="SAM" id="MobiDB-lite"/>
    </source>
</evidence>
<organism evidence="2 3">
    <name type="scientific">Kineosporia corallincola</name>
    <dbReference type="NCBI Taxonomy" id="2835133"/>
    <lineage>
        <taxon>Bacteria</taxon>
        <taxon>Bacillati</taxon>
        <taxon>Actinomycetota</taxon>
        <taxon>Actinomycetes</taxon>
        <taxon>Kineosporiales</taxon>
        <taxon>Kineosporiaceae</taxon>
        <taxon>Kineosporia</taxon>
    </lineage>
</organism>
<feature type="compositionally biased region" description="Acidic residues" evidence="1">
    <location>
        <begin position="1"/>
        <end position="10"/>
    </location>
</feature>
<dbReference type="Proteomes" id="UP001197247">
    <property type="component" value="Unassembled WGS sequence"/>
</dbReference>
<dbReference type="SUPFAM" id="SSF51197">
    <property type="entry name" value="Clavaminate synthase-like"/>
    <property type="match status" value="1"/>
</dbReference>
<dbReference type="RefSeq" id="WP_214155038.1">
    <property type="nucleotide sequence ID" value="NZ_JAHBAY010000003.1"/>
</dbReference>
<feature type="region of interest" description="Disordered" evidence="1">
    <location>
        <begin position="1"/>
        <end position="24"/>
    </location>
</feature>
<proteinExistence type="predicted"/>
<dbReference type="PANTHER" id="PTHR20883">
    <property type="entry name" value="PHYTANOYL-COA DIOXYGENASE DOMAIN CONTAINING 1"/>
    <property type="match status" value="1"/>
</dbReference>
<gene>
    <name evidence="2" type="ORF">KIH74_07325</name>
</gene>
<dbReference type="Gene3D" id="2.60.120.620">
    <property type="entry name" value="q2cbj1_9rhob like domain"/>
    <property type="match status" value="1"/>
</dbReference>
<evidence type="ECO:0000313" key="2">
    <source>
        <dbReference type="EMBL" id="MBT0768731.1"/>
    </source>
</evidence>
<keyword evidence="3" id="KW-1185">Reference proteome</keyword>
<reference evidence="2 3" key="1">
    <citation type="submission" date="2021-05" db="EMBL/GenBank/DDBJ databases">
        <title>Kineosporia and Streptomyces sp. nov. two new marine actinobacteria isolated from Coral.</title>
        <authorList>
            <person name="Buangrab K."/>
            <person name="Sutthacheep M."/>
            <person name="Yeemin T."/>
            <person name="Harunari E."/>
            <person name="Igarashi Y."/>
            <person name="Kanchanasin P."/>
            <person name="Tanasupawat S."/>
            <person name="Phongsopitanun W."/>
        </authorList>
    </citation>
    <scope>NUCLEOTIDE SEQUENCE [LARGE SCALE GENOMIC DNA]</scope>
    <source>
        <strain evidence="2 3">J2-2</strain>
    </source>
</reference>
<accession>A0ABS5TET0</accession>
<name>A0ABS5TET0_9ACTN</name>
<keyword evidence="2" id="KW-0223">Dioxygenase</keyword>
<dbReference type="GO" id="GO:0051213">
    <property type="term" value="F:dioxygenase activity"/>
    <property type="evidence" value="ECO:0007669"/>
    <property type="project" value="UniProtKB-KW"/>
</dbReference>
<dbReference type="EMBL" id="JAHBAY010000003">
    <property type="protein sequence ID" value="MBT0768731.1"/>
    <property type="molecule type" value="Genomic_DNA"/>
</dbReference>
<dbReference type="InterPro" id="IPR008775">
    <property type="entry name" value="Phytyl_CoA_dOase-like"/>
</dbReference>
<dbReference type="PANTHER" id="PTHR20883:SF48">
    <property type="entry name" value="ECTOINE DIOXYGENASE"/>
    <property type="match status" value="1"/>
</dbReference>
<sequence>MTSFDTDTESPSEGATKNPGTGFRLSPEEIDRFHAEGYLGPFDLLDAEALAAIRPTFQNIVGGGLTSPIYDRTTHRDWHLHYKNLLTMAYRPQLLNRVQSLLGENLLVWRSSIFHKAPGDGALAWHQSSLFAGEEYGIFRPALAPPPEYEVYTDLFNLSAWIALDDVTEANGAMQIAVGTHNKQYPVRRVPLSDSIFGNVFKDNLGRAGDTQRLAELDQRFACVTIFDPEEEGVEVRTIELKAGQFIIFTDRVMHSSLANTTEGDRRLAINFRITVPQVEVYPHQAWGEMIDGNDHDITKHANVMLSGQDRYGKNKYLN</sequence>
<keyword evidence="2" id="KW-0560">Oxidoreductase</keyword>